<dbReference type="InterPro" id="IPR005018">
    <property type="entry name" value="DOMON_domain"/>
</dbReference>
<feature type="domain" description="DOMON" evidence="7">
    <location>
        <begin position="96"/>
        <end position="155"/>
    </location>
</feature>
<keyword evidence="6" id="KW-0503">Monooxygenase</keyword>
<sequence length="155" mass="17605">STMTWHQDKALGGAPTTGGLRAPSIPTVCLVILAALASQGHLQQPHKRVPQPCDHLLQDDSQLPSVDEHARHRSKRQIETKEIPPEIHDVTLDDNDTHHLYWRVDYQNEEVRFEVHSRATSSRPWLALGFSDRGDLPGSDLCILWTNWLGKVYFE</sequence>
<dbReference type="AlphaFoldDB" id="A0AAV2RIV5"/>
<evidence type="ECO:0000256" key="6">
    <source>
        <dbReference type="ARBA" id="ARBA00023033"/>
    </source>
</evidence>
<comment type="caution">
    <text evidence="8">The sequence shown here is derived from an EMBL/GenBank/DDBJ whole genome shotgun (WGS) entry which is preliminary data.</text>
</comment>
<keyword evidence="5" id="KW-0186">Copper</keyword>
<dbReference type="EMBL" id="CAXKWB010024865">
    <property type="protein sequence ID" value="CAL4126808.1"/>
    <property type="molecule type" value="Genomic_DNA"/>
</dbReference>
<dbReference type="Pfam" id="PF03351">
    <property type="entry name" value="DOMON"/>
    <property type="match status" value="1"/>
</dbReference>
<proteinExistence type="predicted"/>
<evidence type="ECO:0000256" key="1">
    <source>
        <dbReference type="ARBA" id="ARBA00001973"/>
    </source>
</evidence>
<dbReference type="Proteomes" id="UP001497623">
    <property type="component" value="Unassembled WGS sequence"/>
</dbReference>
<accession>A0AAV2RIV5</accession>
<dbReference type="GO" id="GO:0006589">
    <property type="term" value="P:octopamine biosynthetic process"/>
    <property type="evidence" value="ECO:0007669"/>
    <property type="project" value="TreeGrafter"/>
</dbReference>
<evidence type="ECO:0000313" key="9">
    <source>
        <dbReference type="Proteomes" id="UP001497623"/>
    </source>
</evidence>
<organism evidence="8 9">
    <name type="scientific">Meganyctiphanes norvegica</name>
    <name type="common">Northern krill</name>
    <name type="synonym">Thysanopoda norvegica</name>
    <dbReference type="NCBI Taxonomy" id="48144"/>
    <lineage>
        <taxon>Eukaryota</taxon>
        <taxon>Metazoa</taxon>
        <taxon>Ecdysozoa</taxon>
        <taxon>Arthropoda</taxon>
        <taxon>Crustacea</taxon>
        <taxon>Multicrustacea</taxon>
        <taxon>Malacostraca</taxon>
        <taxon>Eumalacostraca</taxon>
        <taxon>Eucarida</taxon>
        <taxon>Euphausiacea</taxon>
        <taxon>Euphausiidae</taxon>
        <taxon>Meganyctiphanes</taxon>
    </lineage>
</organism>
<dbReference type="InterPro" id="IPR045266">
    <property type="entry name" value="DOH_DOMON"/>
</dbReference>
<keyword evidence="4" id="KW-0560">Oxidoreductase</keyword>
<dbReference type="GO" id="GO:0005615">
    <property type="term" value="C:extracellular space"/>
    <property type="evidence" value="ECO:0007669"/>
    <property type="project" value="TreeGrafter"/>
</dbReference>
<feature type="non-terminal residue" evidence="8">
    <location>
        <position position="155"/>
    </location>
</feature>
<dbReference type="GO" id="GO:0005507">
    <property type="term" value="F:copper ion binding"/>
    <property type="evidence" value="ECO:0007669"/>
    <property type="project" value="TreeGrafter"/>
</dbReference>
<dbReference type="PANTHER" id="PTHR10157:SF29">
    <property type="entry name" value="DOPAMINE BETA-HYDROXYLASE"/>
    <property type="match status" value="1"/>
</dbReference>
<reference evidence="8 9" key="1">
    <citation type="submission" date="2024-05" db="EMBL/GenBank/DDBJ databases">
        <authorList>
            <person name="Wallberg A."/>
        </authorList>
    </citation>
    <scope>NUCLEOTIDE SEQUENCE [LARGE SCALE GENOMIC DNA]</scope>
</reference>
<comment type="cofactor">
    <cofactor evidence="1">
        <name>Cu(2+)</name>
        <dbReference type="ChEBI" id="CHEBI:29036"/>
    </cofactor>
</comment>
<evidence type="ECO:0000259" key="7">
    <source>
        <dbReference type="PROSITE" id="PS50836"/>
    </source>
</evidence>
<gene>
    <name evidence="8" type="ORF">MNOR_LOCUS25712</name>
</gene>
<name>A0AAV2RIV5_MEGNR</name>
<dbReference type="PROSITE" id="PS50836">
    <property type="entry name" value="DOMON"/>
    <property type="match status" value="1"/>
</dbReference>
<keyword evidence="3" id="KW-0479">Metal-binding</keyword>
<dbReference type="PANTHER" id="PTHR10157">
    <property type="entry name" value="DOPAMINE BETA HYDROXYLASE RELATED"/>
    <property type="match status" value="1"/>
</dbReference>
<evidence type="ECO:0000256" key="3">
    <source>
        <dbReference type="ARBA" id="ARBA00022723"/>
    </source>
</evidence>
<dbReference type="InterPro" id="IPR000945">
    <property type="entry name" value="DBH-like"/>
</dbReference>
<comment type="subcellular location">
    <subcellularLocation>
        <location evidence="2">Membrane</location>
        <topology evidence="2">Single-pass membrane protein</topology>
    </subcellularLocation>
</comment>
<protein>
    <recommendedName>
        <fullName evidence="7">DOMON domain-containing protein</fullName>
    </recommendedName>
</protein>
<dbReference type="GO" id="GO:0042421">
    <property type="term" value="P:norepinephrine biosynthetic process"/>
    <property type="evidence" value="ECO:0007669"/>
    <property type="project" value="TreeGrafter"/>
</dbReference>
<feature type="non-terminal residue" evidence="8">
    <location>
        <position position="1"/>
    </location>
</feature>
<evidence type="ECO:0000313" key="8">
    <source>
        <dbReference type="EMBL" id="CAL4126808.1"/>
    </source>
</evidence>
<evidence type="ECO:0000256" key="2">
    <source>
        <dbReference type="ARBA" id="ARBA00004167"/>
    </source>
</evidence>
<dbReference type="GO" id="GO:0004500">
    <property type="term" value="F:dopamine beta-monooxygenase activity"/>
    <property type="evidence" value="ECO:0007669"/>
    <property type="project" value="InterPro"/>
</dbReference>
<dbReference type="GO" id="GO:0030667">
    <property type="term" value="C:secretory granule membrane"/>
    <property type="evidence" value="ECO:0007669"/>
    <property type="project" value="TreeGrafter"/>
</dbReference>
<dbReference type="CDD" id="cd09631">
    <property type="entry name" value="DOMON_DOH"/>
    <property type="match status" value="1"/>
</dbReference>
<dbReference type="GO" id="GO:0042420">
    <property type="term" value="P:dopamine catabolic process"/>
    <property type="evidence" value="ECO:0007669"/>
    <property type="project" value="TreeGrafter"/>
</dbReference>
<keyword evidence="9" id="KW-1185">Reference proteome</keyword>
<evidence type="ECO:0000256" key="4">
    <source>
        <dbReference type="ARBA" id="ARBA00023002"/>
    </source>
</evidence>
<evidence type="ECO:0000256" key="5">
    <source>
        <dbReference type="ARBA" id="ARBA00023008"/>
    </source>
</evidence>